<proteinExistence type="predicted"/>
<accession>A0A7G3GE89</accession>
<dbReference type="PIRSF" id="PIRSF020555">
    <property type="entry name" value="UCP020555"/>
    <property type="match status" value="1"/>
</dbReference>
<gene>
    <name evidence="2" type="ORF">C1H71_19170</name>
</gene>
<keyword evidence="3" id="KW-1185">Reference proteome</keyword>
<evidence type="ECO:0000313" key="2">
    <source>
        <dbReference type="EMBL" id="QBC45439.1"/>
    </source>
</evidence>
<feature type="signal peptide" evidence="1">
    <location>
        <begin position="1"/>
        <end position="24"/>
    </location>
</feature>
<name>A0A7G3GE89_9NEIS</name>
<dbReference type="RefSeq" id="WP_130107944.1">
    <property type="nucleotide sequence ID" value="NZ_CP025781.1"/>
</dbReference>
<evidence type="ECO:0000313" key="3">
    <source>
        <dbReference type="Proteomes" id="UP000515917"/>
    </source>
</evidence>
<dbReference type="InterPro" id="IPR014508">
    <property type="entry name" value="UCP020555_TPR-like"/>
</dbReference>
<dbReference type="Proteomes" id="UP000515917">
    <property type="component" value="Chromosome"/>
</dbReference>
<evidence type="ECO:0000256" key="1">
    <source>
        <dbReference type="SAM" id="SignalP"/>
    </source>
</evidence>
<sequence length="119" mass="13415">MKKIFIKKTMLPFALLGGALLVGCSTPPKTLYQWEGYQAQVYEYLKGEAAEEQIAKLEEDLQKIQAKGNTPPPGYHAHLGLLYSSVGKLDQLEKELLAEKTLFPESATYMDFLLKKHKL</sequence>
<dbReference type="AlphaFoldDB" id="A0A7G3GE89"/>
<dbReference type="Pfam" id="PF16068">
    <property type="entry name" value="DUF4810"/>
    <property type="match status" value="1"/>
</dbReference>
<keyword evidence="1" id="KW-0732">Signal</keyword>
<organism evidence="2 3">
    <name type="scientific">Iodobacter fluviatilis</name>
    <dbReference type="NCBI Taxonomy" id="537"/>
    <lineage>
        <taxon>Bacteria</taxon>
        <taxon>Pseudomonadati</taxon>
        <taxon>Pseudomonadota</taxon>
        <taxon>Betaproteobacteria</taxon>
        <taxon>Neisseriales</taxon>
        <taxon>Chitinibacteraceae</taxon>
        <taxon>Iodobacter</taxon>
    </lineage>
</organism>
<dbReference type="EMBL" id="CP025781">
    <property type="protein sequence ID" value="QBC45439.1"/>
    <property type="molecule type" value="Genomic_DNA"/>
</dbReference>
<protein>
    <submittedName>
        <fullName evidence="2">DUF4810 domain-containing protein</fullName>
    </submittedName>
</protein>
<feature type="chain" id="PRO_5028993515" evidence="1">
    <location>
        <begin position="25"/>
        <end position="119"/>
    </location>
</feature>
<dbReference type="KEGG" id="ifl:C1H71_19170"/>
<dbReference type="PROSITE" id="PS51257">
    <property type="entry name" value="PROKAR_LIPOPROTEIN"/>
    <property type="match status" value="1"/>
</dbReference>
<reference evidence="2 3" key="1">
    <citation type="submission" date="2018-01" db="EMBL/GenBank/DDBJ databases">
        <title>Genome sequence of Iodobacter sp. strain PCH194 isolated from Indian Trans-Himalaya.</title>
        <authorList>
            <person name="Kumar V."/>
            <person name="Thakur V."/>
            <person name="Kumar S."/>
            <person name="Singh D."/>
        </authorList>
    </citation>
    <scope>NUCLEOTIDE SEQUENCE [LARGE SCALE GENOMIC DNA]</scope>
    <source>
        <strain evidence="2 3">PCH194</strain>
    </source>
</reference>